<sequence length="77" mass="8538">MLMVVQFNSGAYLWTQGIPLFLEDCVHNVIVLSVAKENSQLVKTEWPIFVDLQLGSPPVGVEGEKHSKSPILLSDDE</sequence>
<proteinExistence type="predicted"/>
<feature type="region of interest" description="Disordered" evidence="1">
    <location>
        <begin position="57"/>
        <end position="77"/>
    </location>
</feature>
<organism evidence="2 3">
    <name type="scientific">Solanum commersonii</name>
    <name type="common">Commerson's wild potato</name>
    <name type="synonym">Commerson's nightshade</name>
    <dbReference type="NCBI Taxonomy" id="4109"/>
    <lineage>
        <taxon>Eukaryota</taxon>
        <taxon>Viridiplantae</taxon>
        <taxon>Streptophyta</taxon>
        <taxon>Embryophyta</taxon>
        <taxon>Tracheophyta</taxon>
        <taxon>Spermatophyta</taxon>
        <taxon>Magnoliopsida</taxon>
        <taxon>eudicotyledons</taxon>
        <taxon>Gunneridae</taxon>
        <taxon>Pentapetalae</taxon>
        <taxon>asterids</taxon>
        <taxon>lamiids</taxon>
        <taxon>Solanales</taxon>
        <taxon>Solanaceae</taxon>
        <taxon>Solanoideae</taxon>
        <taxon>Solaneae</taxon>
        <taxon>Solanum</taxon>
    </lineage>
</organism>
<dbReference type="AlphaFoldDB" id="A0A9J6B6S3"/>
<keyword evidence="3" id="KW-1185">Reference proteome</keyword>
<dbReference type="EMBL" id="JACXVP010000001">
    <property type="protein sequence ID" value="KAG5632493.1"/>
    <property type="molecule type" value="Genomic_DNA"/>
</dbReference>
<accession>A0A9J6B6S3</accession>
<evidence type="ECO:0000256" key="1">
    <source>
        <dbReference type="SAM" id="MobiDB-lite"/>
    </source>
</evidence>
<gene>
    <name evidence="2" type="ORF">H5410_004210</name>
</gene>
<protein>
    <submittedName>
        <fullName evidence="2">Uncharacterized protein</fullName>
    </submittedName>
</protein>
<comment type="caution">
    <text evidence="2">The sequence shown here is derived from an EMBL/GenBank/DDBJ whole genome shotgun (WGS) entry which is preliminary data.</text>
</comment>
<reference evidence="2 3" key="1">
    <citation type="submission" date="2020-09" db="EMBL/GenBank/DDBJ databases">
        <title>De no assembly of potato wild relative species, Solanum commersonii.</title>
        <authorList>
            <person name="Cho K."/>
        </authorList>
    </citation>
    <scope>NUCLEOTIDE SEQUENCE [LARGE SCALE GENOMIC DNA]</scope>
    <source>
        <strain evidence="2">LZ3.2</strain>
        <tissue evidence="2">Leaf</tissue>
    </source>
</reference>
<name>A0A9J6B6S3_SOLCO</name>
<evidence type="ECO:0000313" key="3">
    <source>
        <dbReference type="Proteomes" id="UP000824120"/>
    </source>
</evidence>
<dbReference type="Proteomes" id="UP000824120">
    <property type="component" value="Chromosome 1"/>
</dbReference>
<evidence type="ECO:0000313" key="2">
    <source>
        <dbReference type="EMBL" id="KAG5632493.1"/>
    </source>
</evidence>